<dbReference type="Proteomes" id="UP000675881">
    <property type="component" value="Chromosome 12"/>
</dbReference>
<dbReference type="Pfam" id="PF12872">
    <property type="entry name" value="OST-HTH"/>
    <property type="match status" value="3"/>
</dbReference>
<protein>
    <submittedName>
        <fullName evidence="2">LKAP</fullName>
    </submittedName>
</protein>
<reference evidence="2" key="1">
    <citation type="submission" date="2021-02" db="EMBL/GenBank/DDBJ databases">
        <authorList>
            <person name="Bekaert M."/>
        </authorList>
    </citation>
    <scope>NUCLEOTIDE SEQUENCE</scope>
    <source>
        <strain evidence="2">IoA-00</strain>
    </source>
</reference>
<evidence type="ECO:0000256" key="1">
    <source>
        <dbReference type="SAM" id="MobiDB-lite"/>
    </source>
</evidence>
<keyword evidence="3" id="KW-1185">Reference proteome</keyword>
<dbReference type="InterPro" id="IPR035979">
    <property type="entry name" value="RBD_domain_sf"/>
</dbReference>
<dbReference type="InterPro" id="IPR025605">
    <property type="entry name" value="OST-HTH/LOTUS_dom"/>
</dbReference>
<organism evidence="2 3">
    <name type="scientific">Lepeophtheirus salmonis</name>
    <name type="common">Salmon louse</name>
    <name type="synonym">Caligus salmonis</name>
    <dbReference type="NCBI Taxonomy" id="72036"/>
    <lineage>
        <taxon>Eukaryota</taxon>
        <taxon>Metazoa</taxon>
        <taxon>Ecdysozoa</taxon>
        <taxon>Arthropoda</taxon>
        <taxon>Crustacea</taxon>
        <taxon>Multicrustacea</taxon>
        <taxon>Hexanauplia</taxon>
        <taxon>Copepoda</taxon>
        <taxon>Siphonostomatoida</taxon>
        <taxon>Caligidae</taxon>
        <taxon>Lepeophtheirus</taxon>
    </lineage>
</organism>
<dbReference type="InterPro" id="IPR012677">
    <property type="entry name" value="Nucleotide-bd_a/b_plait_sf"/>
</dbReference>
<accession>A0A7R8H2W1</accession>
<sequence>MDKSDGKLMWGPLSRKSSNIGRLSTSDVPCSMWNSKICDRATYIPYPNISSQSISELKASKSYYQSISPSLIELQVTNLDQTIDQREMKIILTSMFRDHVDVTQVSVFFQSDGNMAACVKVPTLHDAQIAISRLHRKKVGYKRIVISYSSYSHGHNLNVIKSKVVSLLSEVPTRKLQLFKFREMFEKRYHNSIGVSDLYKMKDFIVVSDEDNGRMVSLINPGIEYKDCISSYIFSAFPQSNIPTSELDPAFCSKHSSKVISKGWAEKENETQLPLINIRLSLLSKNMRVLLKSHGGSVPLASIVQCYNADYELEIDVDNGVPMEHLLSCIKEISIHYGVSGVKKVTLMKSFNTEYSCSHLNNISYNGLTTPPAPLAGQLSLFSRELVDLLKISPGYNVELQTTDILNSKIFLRLYQMLVQILGEGSRAIITLSHRSQFLVDEIKSLYEGEFGQLFKISNYGVCHVEDLLGEIPDTSIVVTGSSKDKIISIPKREQTSDEIERTIQQCRVADYGFTKLIELFEAIPHIVEITEDCDGERLLQLSGSERLAVIGEQIAEMIRSSHKQYLSLNEISESYMIQYGYQLRPENYGEKTIRNLLNKFVDFFDRSYIRTMAAQVVSILTNKDGKMLLKDFFKEYKDIFNTHLNFENLKNDLSNWIEVCEENNEQNYICLKSEHLCLINVQNLLKENNGRVLLSDLEVLIYSLLQAFGDSISLRGKGMRKTLVLINDLSFSDRFYSGIITNSKSSCFNEEPHQQSKSAKKGKSEYLPPSSFPPRESLQIYNSSFDSEHSNFKNCYSSTERLKYQAKNEFSPLDIYQSNQYNHTDSSSIRSSSIFDIHSPIGFQMEIQVITVDLIFKIRVHWGIRNEDSSLASQFNQSSKRLLSPDVILGGHLIKNNSAPSMLTLASKYPSFSPRKFPYGGSPLFSTSPPTISTGHVGPLSPISPLSPGVSFNQFQFPNSTCSNSMIEHVNESQALQNKGSISSNKYILGSIFEEMSSYDECKVSSE</sequence>
<proteinExistence type="predicted"/>
<dbReference type="EMBL" id="HG994591">
    <property type="protein sequence ID" value="CAF2819948.1"/>
    <property type="molecule type" value="Genomic_DNA"/>
</dbReference>
<dbReference type="SUPFAM" id="SSF54928">
    <property type="entry name" value="RNA-binding domain, RBD"/>
    <property type="match status" value="1"/>
</dbReference>
<dbReference type="GO" id="GO:0003676">
    <property type="term" value="F:nucleic acid binding"/>
    <property type="evidence" value="ECO:0007669"/>
    <property type="project" value="InterPro"/>
</dbReference>
<dbReference type="Gene3D" id="3.30.70.330">
    <property type="match status" value="1"/>
</dbReference>
<evidence type="ECO:0000313" key="3">
    <source>
        <dbReference type="Proteomes" id="UP000675881"/>
    </source>
</evidence>
<dbReference type="PROSITE" id="PS51644">
    <property type="entry name" value="HTH_OST"/>
    <property type="match status" value="1"/>
</dbReference>
<name>A0A7R8H2W1_LEPSM</name>
<evidence type="ECO:0000313" key="2">
    <source>
        <dbReference type="EMBL" id="CAF2819948.1"/>
    </source>
</evidence>
<dbReference type="OrthoDB" id="549353at2759"/>
<dbReference type="AlphaFoldDB" id="A0A7R8H2W1"/>
<dbReference type="InterPro" id="IPR045602">
    <property type="entry name" value="MARF1_LOTUS"/>
</dbReference>
<gene>
    <name evidence="2" type="ORF">LSAA_3525</name>
</gene>
<feature type="region of interest" description="Disordered" evidence="1">
    <location>
        <begin position="748"/>
        <end position="772"/>
    </location>
</feature>
<dbReference type="Pfam" id="PF19687">
    <property type="entry name" value="MARF1_LOTUS"/>
    <property type="match status" value="1"/>
</dbReference>